<evidence type="ECO:0000313" key="2">
    <source>
        <dbReference type="Proteomes" id="UP000199060"/>
    </source>
</evidence>
<evidence type="ECO:0000313" key="1">
    <source>
        <dbReference type="EMBL" id="SDD33805.1"/>
    </source>
</evidence>
<keyword evidence="2" id="KW-1185">Reference proteome</keyword>
<dbReference type="EMBL" id="FNAC01000025">
    <property type="protein sequence ID" value="SDD33805.1"/>
    <property type="molecule type" value="Genomic_DNA"/>
</dbReference>
<sequence length="229" mass="27457">MRSGSFYFNYQFNSNSTFDRSERYINQVTLILYFLDHSEGASDEPIKMGEVIFDRVFADYIIEDEKFTVFEIFDEDSDFYATDGFKITNGYEYHESLTKRWTDLGHRRNNFIYIYDFWLKPEFRGKKIMLKAILDLINQFRQGIDLIVILNKPLILSEILKSPIIFHYKDKMPEKKYSKVLSKQKMSKYLCGIGFEKIRGFRDLMFLNPNEFNDEVDTEYELDNRIEIP</sequence>
<dbReference type="RefSeq" id="WP_087939973.1">
    <property type="nucleotide sequence ID" value="NZ_FNAC01000025.1"/>
</dbReference>
<dbReference type="AlphaFoldDB" id="A0A1G6TZU8"/>
<dbReference type="STRING" id="686796.SAMN04488104_10254"/>
<protein>
    <submittedName>
        <fullName evidence="1">Uncharacterized protein</fullName>
    </submittedName>
</protein>
<gene>
    <name evidence="1" type="ORF">SAMN04488104_10254</name>
</gene>
<organism evidence="1 2">
    <name type="scientific">Algoriphagus faecimaris</name>
    <dbReference type="NCBI Taxonomy" id="686796"/>
    <lineage>
        <taxon>Bacteria</taxon>
        <taxon>Pseudomonadati</taxon>
        <taxon>Bacteroidota</taxon>
        <taxon>Cytophagia</taxon>
        <taxon>Cytophagales</taxon>
        <taxon>Cyclobacteriaceae</taxon>
        <taxon>Algoriphagus</taxon>
    </lineage>
</organism>
<proteinExistence type="predicted"/>
<name>A0A1G6TZU8_9BACT</name>
<dbReference type="OrthoDB" id="9923607at2"/>
<accession>A0A1G6TZU8</accession>
<dbReference type="Proteomes" id="UP000199060">
    <property type="component" value="Unassembled WGS sequence"/>
</dbReference>
<reference evidence="2" key="1">
    <citation type="submission" date="2016-10" db="EMBL/GenBank/DDBJ databases">
        <authorList>
            <person name="Varghese N."/>
            <person name="Submissions S."/>
        </authorList>
    </citation>
    <scope>NUCLEOTIDE SEQUENCE [LARGE SCALE GENOMIC DNA]</scope>
    <source>
        <strain evidence="2">DSM 23095</strain>
    </source>
</reference>